<name>A0ABV3INI4_9ACTN</name>
<proteinExistence type="predicted"/>
<accession>A0ABV3INI4</accession>
<evidence type="ECO:0000259" key="2">
    <source>
        <dbReference type="PROSITE" id="PS51186"/>
    </source>
</evidence>
<comment type="caution">
    <text evidence="3">The sequence shown here is derived from an EMBL/GenBank/DDBJ whole genome shotgun (WGS) entry which is preliminary data.</text>
</comment>
<dbReference type="EMBL" id="JBFASG010000002">
    <property type="protein sequence ID" value="MEV4921750.1"/>
    <property type="molecule type" value="Genomic_DNA"/>
</dbReference>
<keyword evidence="3" id="KW-0012">Acyltransferase</keyword>
<dbReference type="Pfam" id="PF00583">
    <property type="entry name" value="Acetyltransf_1"/>
    <property type="match status" value="1"/>
</dbReference>
<evidence type="ECO:0000313" key="3">
    <source>
        <dbReference type="EMBL" id="MEV4921750.1"/>
    </source>
</evidence>
<dbReference type="PROSITE" id="PS51186">
    <property type="entry name" value="GNAT"/>
    <property type="match status" value="1"/>
</dbReference>
<dbReference type="InterPro" id="IPR000182">
    <property type="entry name" value="GNAT_dom"/>
</dbReference>
<feature type="compositionally biased region" description="Low complexity" evidence="1">
    <location>
        <begin position="39"/>
        <end position="51"/>
    </location>
</feature>
<protein>
    <submittedName>
        <fullName evidence="3">GNAT family N-acetyltransferase</fullName>
        <ecNumber evidence="3">2.3.1.-</ecNumber>
    </submittedName>
</protein>
<dbReference type="Gene3D" id="3.40.630.30">
    <property type="match status" value="1"/>
</dbReference>
<keyword evidence="4" id="KW-1185">Reference proteome</keyword>
<dbReference type="EC" id="2.3.1.-" evidence="3"/>
<feature type="domain" description="N-acetyltransferase" evidence="2">
    <location>
        <begin position="36"/>
        <end position="215"/>
    </location>
</feature>
<feature type="compositionally biased region" description="Basic and acidic residues" evidence="1">
    <location>
        <begin position="53"/>
        <end position="64"/>
    </location>
</feature>
<evidence type="ECO:0000313" key="4">
    <source>
        <dbReference type="Proteomes" id="UP001552479"/>
    </source>
</evidence>
<reference evidence="3 4" key="1">
    <citation type="submission" date="2024-06" db="EMBL/GenBank/DDBJ databases">
        <title>The Natural Products Discovery Center: Release of the First 8490 Sequenced Strains for Exploring Actinobacteria Biosynthetic Diversity.</title>
        <authorList>
            <person name="Kalkreuter E."/>
            <person name="Kautsar S.A."/>
            <person name="Yang D."/>
            <person name="Bader C.D."/>
            <person name="Teijaro C.N."/>
            <person name="Fluegel L."/>
            <person name="Davis C.M."/>
            <person name="Simpson J.R."/>
            <person name="Lauterbach L."/>
            <person name="Steele A.D."/>
            <person name="Gui C."/>
            <person name="Meng S."/>
            <person name="Li G."/>
            <person name="Viehrig K."/>
            <person name="Ye F."/>
            <person name="Su P."/>
            <person name="Kiefer A.F."/>
            <person name="Nichols A."/>
            <person name="Cepeda A.J."/>
            <person name="Yan W."/>
            <person name="Fan B."/>
            <person name="Jiang Y."/>
            <person name="Adhikari A."/>
            <person name="Zheng C.-J."/>
            <person name="Schuster L."/>
            <person name="Cowan T.M."/>
            <person name="Smanski M.J."/>
            <person name="Chevrette M.G."/>
            <person name="De Carvalho L.P.S."/>
            <person name="Shen B."/>
        </authorList>
    </citation>
    <scope>NUCLEOTIDE SEQUENCE [LARGE SCALE GENOMIC DNA]</scope>
    <source>
        <strain evidence="3 4">NPDC053791</strain>
    </source>
</reference>
<dbReference type="InterPro" id="IPR016181">
    <property type="entry name" value="Acyl_CoA_acyltransferase"/>
</dbReference>
<keyword evidence="3" id="KW-0808">Transferase</keyword>
<dbReference type="Proteomes" id="UP001552479">
    <property type="component" value="Unassembled WGS sequence"/>
</dbReference>
<dbReference type="SUPFAM" id="SSF55729">
    <property type="entry name" value="Acyl-CoA N-acyltransferases (Nat)"/>
    <property type="match status" value="1"/>
</dbReference>
<gene>
    <name evidence="3" type="ORF">AB0L03_02665</name>
</gene>
<feature type="region of interest" description="Disordered" evidence="1">
    <location>
        <begin position="39"/>
        <end position="67"/>
    </location>
</feature>
<dbReference type="GO" id="GO:0016746">
    <property type="term" value="F:acyltransferase activity"/>
    <property type="evidence" value="ECO:0007669"/>
    <property type="project" value="UniProtKB-KW"/>
</dbReference>
<dbReference type="RefSeq" id="WP_366086591.1">
    <property type="nucleotide sequence ID" value="NZ_JBFASG010000002.1"/>
</dbReference>
<sequence length="219" mass="23522">MGDVFLRRLSRWQADQYRDQLADLHVAAYDGAAHGATARDAAPMHDAAASAEPHGRGGSDHGEPYVEPFHSRSRFRERLAEHSARPGFDLVIADSGGQPVGCAYGYPLPRDSARWQGFAGPVPGQLAELTAAGRVFAVAELVVTLRERRRGIGQRLHDRLLSGSGAALAVLLLSPADAHATAAEAARRSWGWQPAGRLRLPAAGDVGDALEVFVRPLRR</sequence>
<organism evidence="3 4">
    <name type="scientific">Streptomyces roseoverticillatus</name>
    <dbReference type="NCBI Taxonomy" id="66429"/>
    <lineage>
        <taxon>Bacteria</taxon>
        <taxon>Bacillati</taxon>
        <taxon>Actinomycetota</taxon>
        <taxon>Actinomycetes</taxon>
        <taxon>Kitasatosporales</taxon>
        <taxon>Streptomycetaceae</taxon>
        <taxon>Streptomyces</taxon>
    </lineage>
</organism>
<evidence type="ECO:0000256" key="1">
    <source>
        <dbReference type="SAM" id="MobiDB-lite"/>
    </source>
</evidence>